<evidence type="ECO:0000313" key="3">
    <source>
        <dbReference type="EMBL" id="MDO6415942.1"/>
    </source>
</evidence>
<dbReference type="EMBL" id="JAUOTP010000008">
    <property type="protein sequence ID" value="MDO6415942.1"/>
    <property type="molecule type" value="Genomic_DNA"/>
</dbReference>
<feature type="transmembrane region" description="Helical" evidence="2">
    <location>
        <begin position="383"/>
        <end position="402"/>
    </location>
</feature>
<proteinExistence type="predicted"/>
<feature type="transmembrane region" description="Helical" evidence="2">
    <location>
        <begin position="12"/>
        <end position="30"/>
    </location>
</feature>
<protein>
    <recommendedName>
        <fullName evidence="5">Macro domain-containing protein</fullName>
    </recommendedName>
</protein>
<reference evidence="3" key="1">
    <citation type="submission" date="2023-07" db="EMBL/GenBank/DDBJ databases">
        <authorList>
            <person name="Kim M."/>
        </authorList>
    </citation>
    <scope>NUCLEOTIDE SEQUENCE</scope>
    <source>
        <strain evidence="3">BIUV-7</strain>
    </source>
</reference>
<keyword evidence="2" id="KW-0472">Membrane</keyword>
<feature type="transmembrane region" description="Helical" evidence="2">
    <location>
        <begin position="341"/>
        <end position="363"/>
    </location>
</feature>
<keyword evidence="2" id="KW-0812">Transmembrane</keyword>
<evidence type="ECO:0000256" key="2">
    <source>
        <dbReference type="SAM" id="Phobius"/>
    </source>
</evidence>
<keyword evidence="4" id="KW-1185">Reference proteome</keyword>
<dbReference type="Proteomes" id="UP001169764">
    <property type="component" value="Unassembled WGS sequence"/>
</dbReference>
<gene>
    <name evidence="3" type="ORF">Q4F19_16250</name>
</gene>
<organism evidence="3 4">
    <name type="scientific">Sphingomonas natans</name>
    <dbReference type="NCBI Taxonomy" id="3063330"/>
    <lineage>
        <taxon>Bacteria</taxon>
        <taxon>Pseudomonadati</taxon>
        <taxon>Pseudomonadota</taxon>
        <taxon>Alphaproteobacteria</taxon>
        <taxon>Sphingomonadales</taxon>
        <taxon>Sphingomonadaceae</taxon>
        <taxon>Sphingomonas</taxon>
    </lineage>
</organism>
<sequence>MPKAQSDARRRLVAFLSAMLLFAIGWYGLWRLSIEYPPHWATVIPYSQLAESPRLALDKALEAMVDKSGRVGSGSQAVLAKFLTIDGKAVTLVAAEAQFYDRSIEPHDVWTKRGKDLLLVSSVDERMSTMGRLAEAHSAGCAIAHEPDTTQALGEASIAPCRGIYGSRFGVSNLARLSVIVDSNPGSENQPCWVKFGISLSENGYQDCVRTALASSLESLFRQLADGRHVTNAIVFPAVATGAGGLSKAAFYKELVENALVSGIGHGGLPSMTLYLQVDRYDRPEAWLETRVAIAGAVTAAVSKWETSDHQIPSSEWLSLTGVALAGGVILLAYASGVGRILIAAGLGNGVGATPLLLVAWLAAAVGIASTFKAFVSLLPTSYGPYVQIAAGAVAATLAGPLTRAADNIKDSLKESPDSSEGDPHATPA</sequence>
<evidence type="ECO:0008006" key="5">
    <source>
        <dbReference type="Google" id="ProtNLM"/>
    </source>
</evidence>
<comment type="caution">
    <text evidence="3">The sequence shown here is derived from an EMBL/GenBank/DDBJ whole genome shotgun (WGS) entry which is preliminary data.</text>
</comment>
<evidence type="ECO:0000256" key="1">
    <source>
        <dbReference type="SAM" id="MobiDB-lite"/>
    </source>
</evidence>
<feature type="region of interest" description="Disordered" evidence="1">
    <location>
        <begin position="409"/>
        <end position="429"/>
    </location>
</feature>
<feature type="transmembrane region" description="Helical" evidence="2">
    <location>
        <begin position="317"/>
        <end position="334"/>
    </location>
</feature>
<keyword evidence="2" id="KW-1133">Transmembrane helix</keyword>
<evidence type="ECO:0000313" key="4">
    <source>
        <dbReference type="Proteomes" id="UP001169764"/>
    </source>
</evidence>
<name>A0ABT8YC87_9SPHN</name>
<accession>A0ABT8YC87</accession>